<dbReference type="PANTHER" id="PTHR43491">
    <property type="entry name" value="UDP-N-ACETYL-D-MANNOSAMINE DEHYDROGENASE"/>
    <property type="match status" value="1"/>
</dbReference>
<organism evidence="6 7">
    <name type="scientific">Enterococcus casseliflavus</name>
    <name type="common">Enterococcus flavescens</name>
    <dbReference type="NCBI Taxonomy" id="37734"/>
    <lineage>
        <taxon>Bacteria</taxon>
        <taxon>Bacillati</taxon>
        <taxon>Bacillota</taxon>
        <taxon>Bacilli</taxon>
        <taxon>Lactobacillales</taxon>
        <taxon>Enterococcaceae</taxon>
        <taxon>Enterococcus</taxon>
    </lineage>
</organism>
<evidence type="ECO:0000256" key="4">
    <source>
        <dbReference type="PIRNR" id="PIRNR000124"/>
    </source>
</evidence>
<proteinExistence type="inferred from homology"/>
<dbReference type="Gene3D" id="3.40.50.720">
    <property type="entry name" value="NAD(P)-binding Rossmann-like Domain"/>
    <property type="match status" value="2"/>
</dbReference>
<feature type="domain" description="UDP-glucose/GDP-mannose dehydrogenase C-terminal" evidence="5">
    <location>
        <begin position="308"/>
        <end position="388"/>
    </location>
</feature>
<dbReference type="SMART" id="SM00984">
    <property type="entry name" value="UDPG_MGDP_dh_C"/>
    <property type="match status" value="1"/>
</dbReference>
<dbReference type="InterPro" id="IPR001732">
    <property type="entry name" value="UDP-Glc/GDP-Man_DH_N"/>
</dbReference>
<dbReference type="InterPro" id="IPR014026">
    <property type="entry name" value="UDP-Glc/GDP-Man_DH_dimer"/>
</dbReference>
<dbReference type="InterPro" id="IPR017476">
    <property type="entry name" value="UDP-Glc/GDP-Man"/>
</dbReference>
<comment type="caution">
    <text evidence="6">The sequence shown here is derived from an EMBL/GenBank/DDBJ whole genome shotgun (WGS) entry which is preliminary data.</text>
</comment>
<dbReference type="InterPro" id="IPR001584">
    <property type="entry name" value="Integrase_cat-core"/>
</dbReference>
<gene>
    <name evidence="6" type="ORF">P7I34_13990</name>
</gene>
<dbReference type="SUPFAM" id="SSF48179">
    <property type="entry name" value="6-phosphogluconate dehydrogenase C-terminal domain-like"/>
    <property type="match status" value="1"/>
</dbReference>
<dbReference type="EMBL" id="JARQDZ010000009">
    <property type="protein sequence ID" value="MDT2983784.1"/>
    <property type="molecule type" value="Genomic_DNA"/>
</dbReference>
<dbReference type="AlphaFoldDB" id="A0ABD5FP33"/>
<evidence type="ECO:0000313" key="6">
    <source>
        <dbReference type="EMBL" id="MDT2983784.1"/>
    </source>
</evidence>
<evidence type="ECO:0000256" key="3">
    <source>
        <dbReference type="ARBA" id="ARBA00023027"/>
    </source>
</evidence>
<accession>A0ABD5FP33</accession>
<comment type="similarity">
    <text evidence="1 4">Belongs to the UDP-glucose/GDP-mannose dehydrogenase family.</text>
</comment>
<dbReference type="PIRSF" id="PIRSF000124">
    <property type="entry name" value="UDPglc_GDPman_dh"/>
    <property type="match status" value="1"/>
</dbReference>
<keyword evidence="3" id="KW-0520">NAD</keyword>
<sequence>MKINVIGLGYIGLPTALTFANHGIEVVGVDVSETVVQSLQAGQAPIEEPDIDRYLAQALAKKTFHAQLVPEKADAFIIAVPTPNIADQFGSCDLSYVKAAMAAILPYLEKGNTVIVESTIQPRTMEDIVGPFFEKAGYTIGEDLYLLHCPERVLPGKIFEELVMNNRIIGGMTSACTQQGKRIYQTFVKGNVLETSASIAELSKLMENTYRDLNIALANELVQIGDRLNIDALQVIALANQHPRVNIHQPGPGVGGHCLAVDPYFVVAAAPEDAKLIRLGRMINTEMPEFIIKKVEEILAIHGGNKIAVLGLAYKGNIDDARESPAVEIAKRLKQKNTLQVTTYDPYVATSDVAHMSRVARCTDNGPMEGFWGMLKREKYYRRKFISRESLVEMIEKYMNYYNNGRYQRCLKSKTPSQFHQELLMVA</sequence>
<dbReference type="InterPro" id="IPR036220">
    <property type="entry name" value="UDP-Glc/GDP-Man_DH_C_sf"/>
</dbReference>
<protein>
    <submittedName>
        <fullName evidence="6">Nucleotide sugar dehydrogenase</fullName>
    </submittedName>
</protein>
<dbReference type="Proteomes" id="UP001253851">
    <property type="component" value="Unassembled WGS sequence"/>
</dbReference>
<dbReference type="Pfam" id="PF13333">
    <property type="entry name" value="rve_2"/>
    <property type="match status" value="1"/>
</dbReference>
<dbReference type="GO" id="GO:0016616">
    <property type="term" value="F:oxidoreductase activity, acting on the CH-OH group of donors, NAD or NADP as acceptor"/>
    <property type="evidence" value="ECO:0007669"/>
    <property type="project" value="UniProtKB-ARBA"/>
</dbReference>
<dbReference type="Pfam" id="PF03721">
    <property type="entry name" value="UDPG_MGDP_dh_N"/>
    <property type="match status" value="1"/>
</dbReference>
<dbReference type="Pfam" id="PF03720">
    <property type="entry name" value="UDPG_MGDP_dh_C"/>
    <property type="match status" value="1"/>
</dbReference>
<evidence type="ECO:0000256" key="2">
    <source>
        <dbReference type="ARBA" id="ARBA00023002"/>
    </source>
</evidence>
<dbReference type="InterPro" id="IPR014027">
    <property type="entry name" value="UDP-Glc/GDP-Man_DH_C"/>
</dbReference>
<dbReference type="SUPFAM" id="SSF51735">
    <property type="entry name" value="NAD(P)-binding Rossmann-fold domains"/>
    <property type="match status" value="1"/>
</dbReference>
<dbReference type="SUPFAM" id="SSF52413">
    <property type="entry name" value="UDP-glucose/GDP-mannose dehydrogenase C-terminal domain"/>
    <property type="match status" value="1"/>
</dbReference>
<dbReference type="RefSeq" id="WP_142965082.1">
    <property type="nucleotide sequence ID" value="NZ_CABHBK010000005.1"/>
</dbReference>
<evidence type="ECO:0000313" key="7">
    <source>
        <dbReference type="Proteomes" id="UP001253851"/>
    </source>
</evidence>
<evidence type="ECO:0000256" key="1">
    <source>
        <dbReference type="ARBA" id="ARBA00006601"/>
    </source>
</evidence>
<dbReference type="SUPFAM" id="SSF53098">
    <property type="entry name" value="Ribonuclease H-like"/>
    <property type="match status" value="1"/>
</dbReference>
<dbReference type="PIRSF" id="PIRSF500136">
    <property type="entry name" value="UDP_ManNAc_DH"/>
    <property type="match status" value="1"/>
</dbReference>
<reference evidence="6 7" key="1">
    <citation type="submission" date="2023-03" db="EMBL/GenBank/DDBJ databases">
        <authorList>
            <person name="Shen W."/>
            <person name="Cai J."/>
        </authorList>
    </citation>
    <scope>NUCLEOTIDE SEQUENCE [LARGE SCALE GENOMIC DNA]</scope>
    <source>
        <strain evidence="6 7">B516</strain>
    </source>
</reference>
<dbReference type="Pfam" id="PF00984">
    <property type="entry name" value="UDPG_MGDP_dh"/>
    <property type="match status" value="1"/>
</dbReference>
<dbReference type="InterPro" id="IPR036291">
    <property type="entry name" value="NAD(P)-bd_dom_sf"/>
</dbReference>
<keyword evidence="2" id="KW-0560">Oxidoreductase</keyword>
<dbReference type="InterPro" id="IPR028359">
    <property type="entry name" value="UDP_ManNAc/GlcNAc_DH"/>
</dbReference>
<dbReference type="InterPro" id="IPR012337">
    <property type="entry name" value="RNaseH-like_sf"/>
</dbReference>
<dbReference type="InterPro" id="IPR008927">
    <property type="entry name" value="6-PGluconate_DH-like_C_sf"/>
</dbReference>
<dbReference type="PANTHER" id="PTHR43491:SF2">
    <property type="entry name" value="UDP-N-ACETYL-D-MANNOSAMINE DEHYDROGENASE"/>
    <property type="match status" value="1"/>
</dbReference>
<dbReference type="NCBIfam" id="TIGR03026">
    <property type="entry name" value="NDP-sugDHase"/>
    <property type="match status" value="1"/>
</dbReference>
<evidence type="ECO:0000259" key="5">
    <source>
        <dbReference type="SMART" id="SM00984"/>
    </source>
</evidence>
<name>A0ABD5FP33_ENTCA</name>